<dbReference type="SUPFAM" id="SSF56219">
    <property type="entry name" value="DNase I-like"/>
    <property type="match status" value="1"/>
</dbReference>
<name>A0AAV7RQM7_PLEWA</name>
<feature type="compositionally biased region" description="Low complexity" evidence="1">
    <location>
        <begin position="34"/>
        <end position="44"/>
    </location>
</feature>
<dbReference type="Gene3D" id="3.60.10.10">
    <property type="entry name" value="Endonuclease/exonuclease/phosphatase"/>
    <property type="match status" value="1"/>
</dbReference>
<comment type="caution">
    <text evidence="2">The sequence shown here is derived from an EMBL/GenBank/DDBJ whole genome shotgun (WGS) entry which is preliminary data.</text>
</comment>
<sequence length="277" mass="31411">MGDCQTPNQNAREGALPTRQPSAEREPEEEEPLSEQALAQASQAQLEGRDSIVHFLRRKATGSPKWGRKEGGSTIDYIYLSEKLKQSVSHFQITERVESDHNPLKCTIELQAQAAEQQMVQITERVESDHNPLKCTIELQAQAAEQQMVVRVSTGTEQVHLVKRIKRRPEDASKITLWLSAQPQAPTTSPEWWIKVVDDLHKLLLCNLGHTHATLPAQGGTITHMDNTLLGKRRELCRALRRHKQKPKPDTPVQVSNSRTSLKKLVWKHKGEKDRKE</sequence>
<reference evidence="2" key="1">
    <citation type="journal article" date="2022" name="bioRxiv">
        <title>Sequencing and chromosome-scale assembly of the giantPleurodeles waltlgenome.</title>
        <authorList>
            <person name="Brown T."/>
            <person name="Elewa A."/>
            <person name="Iarovenko S."/>
            <person name="Subramanian E."/>
            <person name="Araus A.J."/>
            <person name="Petzold A."/>
            <person name="Susuki M."/>
            <person name="Suzuki K.-i.T."/>
            <person name="Hayashi T."/>
            <person name="Toyoda A."/>
            <person name="Oliveira C."/>
            <person name="Osipova E."/>
            <person name="Leigh N.D."/>
            <person name="Simon A."/>
            <person name="Yun M.H."/>
        </authorList>
    </citation>
    <scope>NUCLEOTIDE SEQUENCE</scope>
    <source>
        <strain evidence="2">20211129_DDA</strain>
        <tissue evidence="2">Liver</tissue>
    </source>
</reference>
<protein>
    <submittedName>
        <fullName evidence="2">Uncharacterized protein</fullName>
    </submittedName>
</protein>
<gene>
    <name evidence="2" type="ORF">NDU88_006578</name>
</gene>
<accession>A0AAV7RQM7</accession>
<dbReference type="InterPro" id="IPR036691">
    <property type="entry name" value="Endo/exonu/phosph_ase_sf"/>
</dbReference>
<evidence type="ECO:0000313" key="2">
    <source>
        <dbReference type="EMBL" id="KAJ1153820.1"/>
    </source>
</evidence>
<dbReference type="AlphaFoldDB" id="A0AAV7RQM7"/>
<feature type="region of interest" description="Disordered" evidence="1">
    <location>
        <begin position="242"/>
        <end position="277"/>
    </location>
</feature>
<keyword evidence="3" id="KW-1185">Reference proteome</keyword>
<feature type="region of interest" description="Disordered" evidence="1">
    <location>
        <begin position="1"/>
        <end position="44"/>
    </location>
</feature>
<proteinExistence type="predicted"/>
<organism evidence="2 3">
    <name type="scientific">Pleurodeles waltl</name>
    <name type="common">Iberian ribbed newt</name>
    <dbReference type="NCBI Taxonomy" id="8319"/>
    <lineage>
        <taxon>Eukaryota</taxon>
        <taxon>Metazoa</taxon>
        <taxon>Chordata</taxon>
        <taxon>Craniata</taxon>
        <taxon>Vertebrata</taxon>
        <taxon>Euteleostomi</taxon>
        <taxon>Amphibia</taxon>
        <taxon>Batrachia</taxon>
        <taxon>Caudata</taxon>
        <taxon>Salamandroidea</taxon>
        <taxon>Salamandridae</taxon>
        <taxon>Pleurodelinae</taxon>
        <taxon>Pleurodeles</taxon>
    </lineage>
</organism>
<dbReference type="Proteomes" id="UP001066276">
    <property type="component" value="Chromosome 5"/>
</dbReference>
<dbReference type="EMBL" id="JANPWB010000009">
    <property type="protein sequence ID" value="KAJ1153820.1"/>
    <property type="molecule type" value="Genomic_DNA"/>
</dbReference>
<feature type="compositionally biased region" description="Polar residues" evidence="1">
    <location>
        <begin position="1"/>
        <end position="11"/>
    </location>
</feature>
<evidence type="ECO:0000313" key="3">
    <source>
        <dbReference type="Proteomes" id="UP001066276"/>
    </source>
</evidence>
<evidence type="ECO:0000256" key="1">
    <source>
        <dbReference type="SAM" id="MobiDB-lite"/>
    </source>
</evidence>